<feature type="domain" description="HIT" evidence="8">
    <location>
        <begin position="1"/>
        <end position="108"/>
    </location>
</feature>
<dbReference type="SUPFAM" id="SSF54197">
    <property type="entry name" value="HIT-like"/>
    <property type="match status" value="1"/>
</dbReference>
<organism evidence="9 10">
    <name type="scientific">Chytriomyces confervae</name>
    <dbReference type="NCBI Taxonomy" id="246404"/>
    <lineage>
        <taxon>Eukaryota</taxon>
        <taxon>Fungi</taxon>
        <taxon>Fungi incertae sedis</taxon>
        <taxon>Chytridiomycota</taxon>
        <taxon>Chytridiomycota incertae sedis</taxon>
        <taxon>Chytridiomycetes</taxon>
        <taxon>Chytridiales</taxon>
        <taxon>Chytriomycetaceae</taxon>
        <taxon>Chytriomyces</taxon>
    </lineage>
</organism>
<dbReference type="InterPro" id="IPR036265">
    <property type="entry name" value="HIT-like_sf"/>
</dbReference>
<feature type="active site" description="Tele-AMP-histidine intermediate" evidence="3">
    <location>
        <position position="95"/>
    </location>
</feature>
<feature type="site" description="Important for induction of apoptosis" evidence="6">
    <location>
        <position position="113"/>
    </location>
</feature>
<protein>
    <recommendedName>
        <fullName evidence="8">HIT domain-containing protein</fullName>
    </recommendedName>
</protein>
<dbReference type="OrthoDB" id="680339at2759"/>
<dbReference type="Proteomes" id="UP000320333">
    <property type="component" value="Unassembled WGS sequence"/>
</dbReference>
<dbReference type="PRINTS" id="PR00332">
    <property type="entry name" value="HISTRIAD"/>
</dbReference>
<dbReference type="EMBL" id="QEAP01000207">
    <property type="protein sequence ID" value="TPX73119.1"/>
    <property type="molecule type" value="Genomic_DNA"/>
</dbReference>
<keyword evidence="2" id="KW-0378">Hydrolase</keyword>
<feature type="binding site" evidence="5">
    <location>
        <position position="82"/>
    </location>
    <ligand>
        <name>substrate</name>
    </ligand>
</feature>
<feature type="binding site" evidence="5">
    <location>
        <begin position="88"/>
        <end position="91"/>
    </location>
    <ligand>
        <name>substrate</name>
    </ligand>
</feature>
<keyword evidence="10" id="KW-1185">Reference proteome</keyword>
<dbReference type="PROSITE" id="PS51084">
    <property type="entry name" value="HIT_2"/>
    <property type="match status" value="1"/>
</dbReference>
<dbReference type="PANTHER" id="PTHR46243:SF1">
    <property type="entry name" value="BIS(5'-ADENOSYL)-TRIPHOSPHATASE"/>
    <property type="match status" value="1"/>
</dbReference>
<evidence type="ECO:0000313" key="9">
    <source>
        <dbReference type="EMBL" id="TPX73119.1"/>
    </source>
</evidence>
<dbReference type="Gene3D" id="3.30.428.10">
    <property type="entry name" value="HIT-like"/>
    <property type="match status" value="1"/>
</dbReference>
<evidence type="ECO:0000313" key="10">
    <source>
        <dbReference type="Proteomes" id="UP000320333"/>
    </source>
</evidence>
<feature type="binding site" evidence="5">
    <location>
        <position position="26"/>
    </location>
    <ligand>
        <name>substrate</name>
    </ligand>
</feature>
<reference evidence="9 10" key="1">
    <citation type="journal article" date="2019" name="Sci. Rep.">
        <title>Comparative genomics of chytrid fungi reveal insights into the obligate biotrophic and pathogenic lifestyle of Synchytrium endobioticum.</title>
        <authorList>
            <person name="van de Vossenberg B.T.L.H."/>
            <person name="Warris S."/>
            <person name="Nguyen H.D.T."/>
            <person name="van Gent-Pelzer M.P.E."/>
            <person name="Joly D.L."/>
            <person name="van de Geest H.C."/>
            <person name="Bonants P.J.M."/>
            <person name="Smith D.S."/>
            <person name="Levesque C.A."/>
            <person name="van der Lee T.A.J."/>
        </authorList>
    </citation>
    <scope>NUCLEOTIDE SEQUENCE [LARGE SCALE GENOMIC DNA]</scope>
    <source>
        <strain evidence="9 10">CBS 675.73</strain>
    </source>
</reference>
<accession>A0A507F9W3</accession>
<keyword evidence="1" id="KW-0547">Nucleotide-binding</keyword>
<dbReference type="STRING" id="246404.A0A507F9W3"/>
<feature type="short sequence motif" description="Histidine triad motif" evidence="4 7">
    <location>
        <begin position="93"/>
        <end position="97"/>
    </location>
</feature>
<dbReference type="AlphaFoldDB" id="A0A507F9W3"/>
<gene>
    <name evidence="9" type="ORF">CcCBS67573_g05605</name>
</gene>
<dbReference type="Pfam" id="PF01230">
    <property type="entry name" value="HIT"/>
    <property type="match status" value="1"/>
</dbReference>
<dbReference type="InterPro" id="IPR011146">
    <property type="entry name" value="HIT-like"/>
</dbReference>
<comment type="caution">
    <text evidence="9">The sequence shown here is derived from an EMBL/GenBank/DDBJ whole genome shotgun (WGS) entry which is preliminary data.</text>
</comment>
<dbReference type="GO" id="GO:0016787">
    <property type="term" value="F:hydrolase activity"/>
    <property type="evidence" value="ECO:0007669"/>
    <property type="project" value="UniProtKB-KW"/>
</dbReference>
<evidence type="ECO:0000259" key="8">
    <source>
        <dbReference type="PROSITE" id="PS51084"/>
    </source>
</evidence>
<dbReference type="CDD" id="cd01275">
    <property type="entry name" value="FHIT"/>
    <property type="match status" value="1"/>
</dbReference>
<evidence type="ECO:0000256" key="4">
    <source>
        <dbReference type="PIRSR" id="PIRSR601310-3"/>
    </source>
</evidence>
<dbReference type="InterPro" id="IPR051884">
    <property type="entry name" value="Bis(5'-adenosyl)-TPase_reg"/>
</dbReference>
<name>A0A507F9W3_9FUNG</name>
<dbReference type="PANTHER" id="PTHR46243">
    <property type="entry name" value="BIS(5'-ADENOSYL)-TRIPHOSPHATASE"/>
    <property type="match status" value="1"/>
</dbReference>
<sequence length="173" mass="19271">MLRFGPFPISATEIFYSTRLTFGLVNLKPVTPGHVLVIPRRVVPRFADLTQSEATDLILSAQRIGAVVEREYAGQSLTITIQDGPMAGQTVPHVHIHIMPRRKGDWANNDDIYAEIDRKEADLGSALSEGAPRVDAEEERVARTREEMSHEASQLRPFFSSISEEMGGADIWK</sequence>
<proteinExistence type="predicted"/>
<evidence type="ECO:0000256" key="5">
    <source>
        <dbReference type="PIRSR" id="PIRSR639383-2"/>
    </source>
</evidence>
<evidence type="ECO:0000256" key="6">
    <source>
        <dbReference type="PIRSR" id="PIRSR639383-3"/>
    </source>
</evidence>
<dbReference type="InterPro" id="IPR019808">
    <property type="entry name" value="Histidine_triad_CS"/>
</dbReference>
<dbReference type="GO" id="GO:0000166">
    <property type="term" value="F:nucleotide binding"/>
    <property type="evidence" value="ECO:0007669"/>
    <property type="project" value="UniProtKB-KW"/>
</dbReference>
<dbReference type="FunFam" id="3.30.428.10:FF:000011">
    <property type="entry name" value="Fragile histidine triad"/>
    <property type="match status" value="1"/>
</dbReference>
<evidence type="ECO:0000256" key="2">
    <source>
        <dbReference type="ARBA" id="ARBA00022801"/>
    </source>
</evidence>
<feature type="binding site" evidence="5">
    <location>
        <position position="97"/>
    </location>
    <ligand>
        <name>substrate</name>
    </ligand>
</feature>
<evidence type="ECO:0000256" key="1">
    <source>
        <dbReference type="ARBA" id="ARBA00022741"/>
    </source>
</evidence>
<evidence type="ECO:0000256" key="3">
    <source>
        <dbReference type="PIRSR" id="PIRSR601310-1"/>
    </source>
</evidence>
<dbReference type="PROSITE" id="PS00892">
    <property type="entry name" value="HIT_1"/>
    <property type="match status" value="1"/>
</dbReference>
<dbReference type="InterPro" id="IPR001310">
    <property type="entry name" value="Histidine_triad_HIT"/>
</dbReference>
<dbReference type="InterPro" id="IPR039383">
    <property type="entry name" value="FHIT"/>
</dbReference>
<evidence type="ECO:0000256" key="7">
    <source>
        <dbReference type="PROSITE-ProRule" id="PRU00464"/>
    </source>
</evidence>